<proteinExistence type="inferred from homology"/>
<dbReference type="EMBL" id="BMAT01001458">
    <property type="protein sequence ID" value="GFR85932.1"/>
    <property type="molecule type" value="Genomic_DNA"/>
</dbReference>
<evidence type="ECO:0000313" key="6">
    <source>
        <dbReference type="Proteomes" id="UP000762676"/>
    </source>
</evidence>
<accession>A0AAV4GJQ3</accession>
<dbReference type="GO" id="GO:0005615">
    <property type="term" value="C:extracellular space"/>
    <property type="evidence" value="ECO:0007669"/>
    <property type="project" value="TreeGrafter"/>
</dbReference>
<comment type="caution">
    <text evidence="5">The sequence shown here is derived from an EMBL/GenBank/DDBJ whole genome shotgun (WGS) entry which is preliminary data.</text>
</comment>
<evidence type="ECO:0000256" key="4">
    <source>
        <dbReference type="ARBA" id="ARBA00023157"/>
    </source>
</evidence>
<keyword evidence="6" id="KW-1185">Reference proteome</keyword>
<evidence type="ECO:0000256" key="2">
    <source>
        <dbReference type="ARBA" id="ARBA00008712"/>
    </source>
</evidence>
<dbReference type="PANTHER" id="PTHR15040">
    <property type="entry name" value="DERMATOPONTIN-RELATED"/>
    <property type="match status" value="1"/>
</dbReference>
<name>A0AAV4GJQ3_9GAST</name>
<dbReference type="PANTHER" id="PTHR15040:SF1">
    <property type="entry name" value="DERMATOPONTIN-LIKE ISOFORM X1"/>
    <property type="match status" value="1"/>
</dbReference>
<evidence type="ECO:0000256" key="3">
    <source>
        <dbReference type="ARBA" id="ARBA00022525"/>
    </source>
</evidence>
<dbReference type="InterPro" id="IPR026645">
    <property type="entry name" value="Dermatopontin"/>
</dbReference>
<dbReference type="Pfam" id="PF14704">
    <property type="entry name" value="DERM"/>
    <property type="match status" value="1"/>
</dbReference>
<dbReference type="GO" id="GO:0030199">
    <property type="term" value="P:collagen fibril organization"/>
    <property type="evidence" value="ECO:0007669"/>
    <property type="project" value="TreeGrafter"/>
</dbReference>
<evidence type="ECO:0000256" key="1">
    <source>
        <dbReference type="ARBA" id="ARBA00004613"/>
    </source>
</evidence>
<dbReference type="GO" id="GO:0031012">
    <property type="term" value="C:extracellular matrix"/>
    <property type="evidence" value="ECO:0007669"/>
    <property type="project" value="TreeGrafter"/>
</dbReference>
<keyword evidence="3" id="KW-0964">Secreted</keyword>
<comment type="similarity">
    <text evidence="2">Belongs to the dermatopontin family.</text>
</comment>
<dbReference type="Proteomes" id="UP000762676">
    <property type="component" value="Unassembled WGS sequence"/>
</dbReference>
<gene>
    <name evidence="5" type="ORF">ElyMa_000708100</name>
</gene>
<protein>
    <submittedName>
        <fullName evidence="5">Hemagglutinin/amebocyte aggregation factor</fullName>
    </submittedName>
</protein>
<keyword evidence="4" id="KW-1015">Disulfide bond</keyword>
<organism evidence="5 6">
    <name type="scientific">Elysia marginata</name>
    <dbReference type="NCBI Taxonomy" id="1093978"/>
    <lineage>
        <taxon>Eukaryota</taxon>
        <taxon>Metazoa</taxon>
        <taxon>Spiralia</taxon>
        <taxon>Lophotrochozoa</taxon>
        <taxon>Mollusca</taxon>
        <taxon>Gastropoda</taxon>
        <taxon>Heterobranchia</taxon>
        <taxon>Euthyneura</taxon>
        <taxon>Panpulmonata</taxon>
        <taxon>Sacoglossa</taxon>
        <taxon>Placobranchoidea</taxon>
        <taxon>Plakobranchidae</taxon>
        <taxon>Elysia</taxon>
    </lineage>
</organism>
<sequence>MNTELEIETRKKNFSRITPTGYTIKPTMSPKSVVVLALLAVAVVSAQDFVNDWDRPVEFECPEDQVITSVYSVHDNHREDRRWKFGCGPTPGNAKPRQCEWTEDYVNDWDLPVMFMCPANYMIAGVASVHDNGKEDRRMKVKCCRRPGFKAQSCEVTDWLNNWDAPLDYNVPSGKVLIGWLSVHDNHREDRRHKMVQCNYGK</sequence>
<comment type="subcellular location">
    <subcellularLocation>
        <location evidence="1">Secreted</location>
    </subcellularLocation>
</comment>
<dbReference type="AlphaFoldDB" id="A0AAV4GJQ3"/>
<reference evidence="5 6" key="1">
    <citation type="journal article" date="2021" name="Elife">
        <title>Chloroplast acquisition without the gene transfer in kleptoplastic sea slugs, Plakobranchus ocellatus.</title>
        <authorList>
            <person name="Maeda T."/>
            <person name="Takahashi S."/>
            <person name="Yoshida T."/>
            <person name="Shimamura S."/>
            <person name="Takaki Y."/>
            <person name="Nagai Y."/>
            <person name="Toyoda A."/>
            <person name="Suzuki Y."/>
            <person name="Arimoto A."/>
            <person name="Ishii H."/>
            <person name="Satoh N."/>
            <person name="Nishiyama T."/>
            <person name="Hasebe M."/>
            <person name="Maruyama T."/>
            <person name="Minagawa J."/>
            <person name="Obokata J."/>
            <person name="Shigenobu S."/>
        </authorList>
    </citation>
    <scope>NUCLEOTIDE SEQUENCE [LARGE SCALE GENOMIC DNA]</scope>
</reference>
<evidence type="ECO:0000313" key="5">
    <source>
        <dbReference type="EMBL" id="GFR85932.1"/>
    </source>
</evidence>